<dbReference type="Gene3D" id="1.10.1220.10">
    <property type="entry name" value="Met repressor-like"/>
    <property type="match status" value="1"/>
</dbReference>
<dbReference type="NCBIfam" id="TIGR02384">
    <property type="entry name" value="RelB_DinJ"/>
    <property type="match status" value="1"/>
</dbReference>
<dbReference type="Pfam" id="PF04221">
    <property type="entry name" value="RelB"/>
    <property type="match status" value="1"/>
</dbReference>
<keyword evidence="4" id="KW-1185">Reference proteome</keyword>
<protein>
    <submittedName>
        <fullName evidence="3">Type II toxin-antitoxin system RelB/DinJ family antitoxin</fullName>
    </submittedName>
</protein>
<sequence length="87" mass="9953">MPRKAGARLQVRVNQEVKDEAVIVLESIGMDLTSAINLFLKQVIVTRSIPFKPVASSEREQIVDEAIRAPRMHFDRCEDAEEYIRNL</sequence>
<keyword evidence="2" id="KW-1277">Toxin-antitoxin system</keyword>
<evidence type="ECO:0000256" key="2">
    <source>
        <dbReference type="ARBA" id="ARBA00022649"/>
    </source>
</evidence>
<evidence type="ECO:0000256" key="1">
    <source>
        <dbReference type="ARBA" id="ARBA00010562"/>
    </source>
</evidence>
<evidence type="ECO:0000313" key="4">
    <source>
        <dbReference type="Proteomes" id="UP001597036"/>
    </source>
</evidence>
<dbReference type="EMBL" id="JBHTHQ010000006">
    <property type="protein sequence ID" value="MFD0704258.1"/>
    <property type="molecule type" value="Genomic_DNA"/>
</dbReference>
<dbReference type="InterPro" id="IPR007337">
    <property type="entry name" value="RelB/DinJ"/>
</dbReference>
<comment type="similarity">
    <text evidence="1">Belongs to the RelB/DinJ antitoxin family.</text>
</comment>
<organism evidence="3 4">
    <name type="scientific">Alloscardovia venturai</name>
    <dbReference type="NCBI Taxonomy" id="1769421"/>
    <lineage>
        <taxon>Bacteria</taxon>
        <taxon>Bacillati</taxon>
        <taxon>Actinomycetota</taxon>
        <taxon>Actinomycetes</taxon>
        <taxon>Bifidobacteriales</taxon>
        <taxon>Bifidobacteriaceae</taxon>
        <taxon>Alloscardovia</taxon>
    </lineage>
</organism>
<dbReference type="RefSeq" id="WP_377937620.1">
    <property type="nucleotide sequence ID" value="NZ_JBHTHQ010000006.1"/>
</dbReference>
<dbReference type="Proteomes" id="UP001597036">
    <property type="component" value="Unassembled WGS sequence"/>
</dbReference>
<name>A0ABW2Y1X5_9BIFI</name>
<dbReference type="PANTHER" id="PTHR38781">
    <property type="entry name" value="ANTITOXIN DINJ-RELATED"/>
    <property type="match status" value="1"/>
</dbReference>
<gene>
    <name evidence="3" type="ORF">ACFQY8_00605</name>
</gene>
<proteinExistence type="inferred from homology"/>
<dbReference type="InterPro" id="IPR013321">
    <property type="entry name" value="Arc_rbn_hlx_hlx"/>
</dbReference>
<comment type="caution">
    <text evidence="3">The sequence shown here is derived from an EMBL/GenBank/DDBJ whole genome shotgun (WGS) entry which is preliminary data.</text>
</comment>
<accession>A0ABW2Y1X5</accession>
<reference evidence="4" key="1">
    <citation type="journal article" date="2019" name="Int. J. Syst. Evol. Microbiol.">
        <title>The Global Catalogue of Microorganisms (GCM) 10K type strain sequencing project: providing services to taxonomists for standard genome sequencing and annotation.</title>
        <authorList>
            <consortium name="The Broad Institute Genomics Platform"/>
            <consortium name="The Broad Institute Genome Sequencing Center for Infectious Disease"/>
            <person name="Wu L."/>
            <person name="Ma J."/>
        </authorList>
    </citation>
    <scope>NUCLEOTIDE SEQUENCE [LARGE SCALE GENOMIC DNA]</scope>
    <source>
        <strain evidence="4">CCM 8604</strain>
    </source>
</reference>
<dbReference type="PANTHER" id="PTHR38781:SF1">
    <property type="entry name" value="ANTITOXIN DINJ-RELATED"/>
    <property type="match status" value="1"/>
</dbReference>
<evidence type="ECO:0000313" key="3">
    <source>
        <dbReference type="EMBL" id="MFD0704258.1"/>
    </source>
</evidence>